<keyword evidence="2" id="KW-0408">Iron</keyword>
<comment type="cofactor">
    <cofactor evidence="1">
        <name>Fe(2+)</name>
        <dbReference type="ChEBI" id="CHEBI:29033"/>
    </cofactor>
</comment>
<protein>
    <submittedName>
        <fullName evidence="3">Uncharacterized protein</fullName>
    </submittedName>
</protein>
<proteinExistence type="predicted"/>
<reference evidence="3 4" key="1">
    <citation type="journal article" date="2019" name="Nat. Ecol. Evol.">
        <title>Megaphylogeny resolves global patterns of mushroom evolution.</title>
        <authorList>
            <person name="Varga T."/>
            <person name="Krizsan K."/>
            <person name="Foldi C."/>
            <person name="Dima B."/>
            <person name="Sanchez-Garcia M."/>
            <person name="Sanchez-Ramirez S."/>
            <person name="Szollosi G.J."/>
            <person name="Szarkandi J.G."/>
            <person name="Papp V."/>
            <person name="Albert L."/>
            <person name="Andreopoulos W."/>
            <person name="Angelini C."/>
            <person name="Antonin V."/>
            <person name="Barry K.W."/>
            <person name="Bougher N.L."/>
            <person name="Buchanan P."/>
            <person name="Buyck B."/>
            <person name="Bense V."/>
            <person name="Catcheside P."/>
            <person name="Chovatia M."/>
            <person name="Cooper J."/>
            <person name="Damon W."/>
            <person name="Desjardin D."/>
            <person name="Finy P."/>
            <person name="Geml J."/>
            <person name="Haridas S."/>
            <person name="Hughes K."/>
            <person name="Justo A."/>
            <person name="Karasinski D."/>
            <person name="Kautmanova I."/>
            <person name="Kiss B."/>
            <person name="Kocsube S."/>
            <person name="Kotiranta H."/>
            <person name="LaButti K.M."/>
            <person name="Lechner B.E."/>
            <person name="Liimatainen K."/>
            <person name="Lipzen A."/>
            <person name="Lukacs Z."/>
            <person name="Mihaltcheva S."/>
            <person name="Morgado L.N."/>
            <person name="Niskanen T."/>
            <person name="Noordeloos M.E."/>
            <person name="Ohm R.A."/>
            <person name="Ortiz-Santana B."/>
            <person name="Ovrebo C."/>
            <person name="Racz N."/>
            <person name="Riley R."/>
            <person name="Savchenko A."/>
            <person name="Shiryaev A."/>
            <person name="Soop K."/>
            <person name="Spirin V."/>
            <person name="Szebenyi C."/>
            <person name="Tomsovsky M."/>
            <person name="Tulloss R.E."/>
            <person name="Uehling J."/>
            <person name="Grigoriev I.V."/>
            <person name="Vagvolgyi C."/>
            <person name="Papp T."/>
            <person name="Martin F.M."/>
            <person name="Miettinen O."/>
            <person name="Hibbett D.S."/>
            <person name="Nagy L.G."/>
        </authorList>
    </citation>
    <scope>NUCLEOTIDE SEQUENCE [LARGE SCALE GENOMIC DNA]</scope>
    <source>
        <strain evidence="3 4">CBS 962.96</strain>
    </source>
</reference>
<dbReference type="InterPro" id="IPR051178">
    <property type="entry name" value="TfdA_dioxygenase"/>
</dbReference>
<evidence type="ECO:0000256" key="1">
    <source>
        <dbReference type="ARBA" id="ARBA00001954"/>
    </source>
</evidence>
<accession>A0A4S8MDN0</accession>
<dbReference type="OrthoDB" id="93019at2759"/>
<name>A0A4S8MDN0_DENBC</name>
<dbReference type="EMBL" id="ML179101">
    <property type="protein sequence ID" value="THV00640.1"/>
    <property type="molecule type" value="Genomic_DNA"/>
</dbReference>
<organism evidence="3 4">
    <name type="scientific">Dendrothele bispora (strain CBS 962.96)</name>
    <dbReference type="NCBI Taxonomy" id="1314807"/>
    <lineage>
        <taxon>Eukaryota</taxon>
        <taxon>Fungi</taxon>
        <taxon>Dikarya</taxon>
        <taxon>Basidiomycota</taxon>
        <taxon>Agaricomycotina</taxon>
        <taxon>Agaricomycetes</taxon>
        <taxon>Agaricomycetidae</taxon>
        <taxon>Agaricales</taxon>
        <taxon>Agaricales incertae sedis</taxon>
        <taxon>Dendrothele</taxon>
    </lineage>
</organism>
<evidence type="ECO:0000256" key="2">
    <source>
        <dbReference type="ARBA" id="ARBA00023004"/>
    </source>
</evidence>
<gene>
    <name evidence="3" type="ORF">K435DRAFT_963928</name>
</gene>
<dbReference type="PANTHER" id="PTHR43779:SF2">
    <property type="entry name" value="ALPHA-KETOGLUTARATE-DEPENDENT XANTHINE DIOXYGENASE XAN1"/>
    <property type="match status" value="1"/>
</dbReference>
<dbReference type="AlphaFoldDB" id="A0A4S8MDN0"/>
<keyword evidence="4" id="KW-1185">Reference proteome</keyword>
<dbReference type="Proteomes" id="UP000297245">
    <property type="component" value="Unassembled WGS sequence"/>
</dbReference>
<evidence type="ECO:0000313" key="3">
    <source>
        <dbReference type="EMBL" id="THV00640.1"/>
    </source>
</evidence>
<dbReference type="PANTHER" id="PTHR43779">
    <property type="entry name" value="DIOXYGENASE RV0097-RELATED"/>
    <property type="match status" value="1"/>
</dbReference>
<evidence type="ECO:0000313" key="4">
    <source>
        <dbReference type="Proteomes" id="UP000297245"/>
    </source>
</evidence>
<sequence>MDAALYNLESPKGTTLYGIRVSQGPKQVTRYGDRTSGELHVLLGTTAFPVCARANYAPRPFVWIKDAKAMSTGLGIATKGLEKNLDDWDEEKVKTYPFLRKNRVTHNLHLMVHPCAVCEIFVDPLVPAEPV</sequence>